<dbReference type="InterPro" id="IPR006680">
    <property type="entry name" value="Amidohydro-rel"/>
</dbReference>
<dbReference type="Gene3D" id="3.20.20.140">
    <property type="entry name" value="Metal-dependent hydrolases"/>
    <property type="match status" value="1"/>
</dbReference>
<dbReference type="GO" id="GO:0016831">
    <property type="term" value="F:carboxy-lyase activity"/>
    <property type="evidence" value="ECO:0007669"/>
    <property type="project" value="InterPro"/>
</dbReference>
<proteinExistence type="predicted"/>
<keyword evidence="1" id="KW-0456">Lyase</keyword>
<feature type="domain" description="Amidohydrolase-related" evidence="2">
    <location>
        <begin position="3"/>
        <end position="232"/>
    </location>
</feature>
<name>A0A382ZHE1_9ZZZZ</name>
<evidence type="ECO:0000259" key="2">
    <source>
        <dbReference type="Pfam" id="PF04909"/>
    </source>
</evidence>
<gene>
    <name evidence="3" type="ORF">METZ01_LOCUS447755</name>
</gene>
<dbReference type="GO" id="GO:0016787">
    <property type="term" value="F:hydrolase activity"/>
    <property type="evidence" value="ECO:0007669"/>
    <property type="project" value="InterPro"/>
</dbReference>
<evidence type="ECO:0000256" key="1">
    <source>
        <dbReference type="ARBA" id="ARBA00023239"/>
    </source>
</evidence>
<dbReference type="InterPro" id="IPR032465">
    <property type="entry name" value="ACMSD"/>
</dbReference>
<organism evidence="3">
    <name type="scientific">marine metagenome</name>
    <dbReference type="NCBI Taxonomy" id="408172"/>
    <lineage>
        <taxon>unclassified sequences</taxon>
        <taxon>metagenomes</taxon>
        <taxon>ecological metagenomes</taxon>
    </lineage>
</organism>
<accession>A0A382ZHE1</accession>
<dbReference type="PANTHER" id="PTHR21240">
    <property type="entry name" value="2-AMINO-3-CARBOXYLMUCONATE-6-SEMIALDEHYDE DECARBOXYLASE"/>
    <property type="match status" value="1"/>
</dbReference>
<dbReference type="EMBL" id="UINC01183925">
    <property type="protein sequence ID" value="SVD94901.1"/>
    <property type="molecule type" value="Genomic_DNA"/>
</dbReference>
<protein>
    <recommendedName>
        <fullName evidence="2">Amidohydrolase-related domain-containing protein</fullName>
    </recommendedName>
</protein>
<dbReference type="AlphaFoldDB" id="A0A382ZHE1"/>
<reference evidence="3" key="1">
    <citation type="submission" date="2018-05" db="EMBL/GenBank/DDBJ databases">
        <authorList>
            <person name="Lanie J.A."/>
            <person name="Ng W.-L."/>
            <person name="Kazmierczak K.M."/>
            <person name="Andrzejewski T.M."/>
            <person name="Davidsen T.M."/>
            <person name="Wayne K.J."/>
            <person name="Tettelin H."/>
            <person name="Glass J.I."/>
            <person name="Rusch D."/>
            <person name="Podicherti R."/>
            <person name="Tsui H.-C.T."/>
            <person name="Winkler M.E."/>
        </authorList>
    </citation>
    <scope>NUCLEOTIDE SEQUENCE</scope>
</reference>
<evidence type="ECO:0000313" key="3">
    <source>
        <dbReference type="EMBL" id="SVD94901.1"/>
    </source>
</evidence>
<sequence>NDYNALAQHQFRTRFSGLFHVDEPRANEEQWMNEAERAFKQLGLRGLYYSLEQFSRYNFDVWFNESRFNSFWEMIESHGIPVFIEFSAIPTYDKAGYLDVLKRFSTLSKCFPSVRWLLVMAPPIQYFAEGDAWNFPTEVDELFTRDNILLELCYPITWGGRVDYPFPSIQRLIRNLRDRYGASKLVWGSDMPNVERFCTYGQSIDYIRNYCEFLSSAEKDRILGRNILDFLGVPKVE</sequence>
<dbReference type="Pfam" id="PF04909">
    <property type="entry name" value="Amidohydro_2"/>
    <property type="match status" value="1"/>
</dbReference>
<dbReference type="SUPFAM" id="SSF51556">
    <property type="entry name" value="Metallo-dependent hydrolases"/>
    <property type="match status" value="1"/>
</dbReference>
<feature type="non-terminal residue" evidence="3">
    <location>
        <position position="1"/>
    </location>
</feature>
<dbReference type="InterPro" id="IPR032466">
    <property type="entry name" value="Metal_Hydrolase"/>
</dbReference>